<proteinExistence type="predicted"/>
<evidence type="ECO:0000313" key="3">
    <source>
        <dbReference type="EMBL" id="KAJ8302288.1"/>
    </source>
</evidence>
<reference evidence="3 4" key="1">
    <citation type="submission" date="2022-12" db="EMBL/GenBank/DDBJ databases">
        <title>Chromosome-level genome of Tegillarca granosa.</title>
        <authorList>
            <person name="Kim J."/>
        </authorList>
    </citation>
    <scope>NUCLEOTIDE SEQUENCE [LARGE SCALE GENOMIC DNA]</scope>
    <source>
        <strain evidence="3">Teg-2019</strain>
        <tissue evidence="3">Adductor muscle</tissue>
    </source>
</reference>
<evidence type="ECO:0000256" key="1">
    <source>
        <dbReference type="SAM" id="MobiDB-lite"/>
    </source>
</evidence>
<organism evidence="3 4">
    <name type="scientific">Tegillarca granosa</name>
    <name type="common">Malaysian cockle</name>
    <name type="synonym">Anadara granosa</name>
    <dbReference type="NCBI Taxonomy" id="220873"/>
    <lineage>
        <taxon>Eukaryota</taxon>
        <taxon>Metazoa</taxon>
        <taxon>Spiralia</taxon>
        <taxon>Lophotrochozoa</taxon>
        <taxon>Mollusca</taxon>
        <taxon>Bivalvia</taxon>
        <taxon>Autobranchia</taxon>
        <taxon>Pteriomorphia</taxon>
        <taxon>Arcoida</taxon>
        <taxon>Arcoidea</taxon>
        <taxon>Arcidae</taxon>
        <taxon>Tegillarca</taxon>
    </lineage>
</organism>
<sequence length="116" mass="12929">MYANICTLFGFILATISVVDGGSYCIYTYTYLYYYNHYCSFGCCGYYTGVMPPGVVYPQAPHTTTVVTGYPNTAYQSPPYVQGIQPQPNTEGFQSQQLMPTSPPPYPGLENELQQK</sequence>
<keyword evidence="2" id="KW-0732">Signal</keyword>
<protein>
    <submittedName>
        <fullName evidence="3">Uncharacterized protein</fullName>
    </submittedName>
</protein>
<evidence type="ECO:0000256" key="2">
    <source>
        <dbReference type="SAM" id="SignalP"/>
    </source>
</evidence>
<feature type="region of interest" description="Disordered" evidence="1">
    <location>
        <begin position="81"/>
        <end position="116"/>
    </location>
</feature>
<gene>
    <name evidence="3" type="ORF">KUTeg_021275</name>
</gene>
<dbReference type="Proteomes" id="UP001217089">
    <property type="component" value="Unassembled WGS sequence"/>
</dbReference>
<feature type="chain" id="PRO_5047088290" evidence="2">
    <location>
        <begin position="22"/>
        <end position="116"/>
    </location>
</feature>
<accession>A0ABQ9EAC6</accession>
<evidence type="ECO:0000313" key="4">
    <source>
        <dbReference type="Proteomes" id="UP001217089"/>
    </source>
</evidence>
<name>A0ABQ9EAC6_TEGGR</name>
<feature type="signal peptide" evidence="2">
    <location>
        <begin position="1"/>
        <end position="21"/>
    </location>
</feature>
<comment type="caution">
    <text evidence="3">The sequence shown here is derived from an EMBL/GenBank/DDBJ whole genome shotgun (WGS) entry which is preliminary data.</text>
</comment>
<feature type="compositionally biased region" description="Polar residues" evidence="1">
    <location>
        <begin position="84"/>
        <end position="100"/>
    </location>
</feature>
<dbReference type="EMBL" id="JARBDR010000918">
    <property type="protein sequence ID" value="KAJ8302288.1"/>
    <property type="molecule type" value="Genomic_DNA"/>
</dbReference>
<keyword evidence="4" id="KW-1185">Reference proteome</keyword>